<feature type="transmembrane region" description="Helical" evidence="1">
    <location>
        <begin position="6"/>
        <end position="22"/>
    </location>
</feature>
<keyword evidence="1" id="KW-0472">Membrane</keyword>
<reference evidence="2" key="1">
    <citation type="submission" date="2018-07" db="EMBL/GenBank/DDBJ databases">
        <authorList>
            <person name="Wilson K.M."/>
            <person name="Ely B."/>
        </authorList>
    </citation>
    <scope>NUCLEOTIDE SEQUENCE</scope>
</reference>
<accession>A0A385EGG2</accession>
<dbReference type="Proteomes" id="UP000259683">
    <property type="component" value="Segment"/>
</dbReference>
<gene>
    <name evidence="2" type="ORF">CcrSC_gp415</name>
</gene>
<keyword evidence="1" id="KW-1133">Transmembrane helix</keyword>
<reference evidence="2" key="2">
    <citation type="submission" date="2021-07" db="EMBL/GenBank/DDBJ databases">
        <title>Giant CbK-like Caulobacter bacteriophages have genetically divergent genomes.</title>
        <authorList>
            <person name="Wilson K."/>
            <person name="Ely B."/>
        </authorList>
    </citation>
    <scope>NUCLEOTIDE SEQUENCE</scope>
</reference>
<keyword evidence="3" id="KW-1185">Reference proteome</keyword>
<protein>
    <submittedName>
        <fullName evidence="2">Uncharacterized protein</fullName>
    </submittedName>
</protein>
<sequence>MSIVGSIVLALAVAGVIIWWVKTTSDYEAKFKIAVDAKGVPEVYSLAFFIKNMRQEFVTDLTRPEESRITNPTAYQARLGQAASILTLSAGAVDRAIRADNGEVLAAALLLADSLKAVAEVKKHTNP</sequence>
<organism evidence="2 3">
    <name type="scientific">Caulobacter phage CcrSC</name>
    <dbReference type="NCBI Taxonomy" id="2283272"/>
    <lineage>
        <taxon>Viruses</taxon>
        <taxon>Duplodnaviria</taxon>
        <taxon>Heunggongvirae</taxon>
        <taxon>Uroviricota</taxon>
        <taxon>Caudoviricetes</taxon>
        <taxon>Jeanschmidtviridae</taxon>
        <taxon>Bertelyvirus</taxon>
        <taxon>Bertelyvirus SC</taxon>
    </lineage>
</organism>
<name>A0A385EGG2_9CAUD</name>
<dbReference type="EMBL" id="MH588547">
    <property type="protein sequence ID" value="AXQ69997.1"/>
    <property type="molecule type" value="Genomic_DNA"/>
</dbReference>
<keyword evidence="1" id="KW-0812">Transmembrane</keyword>
<evidence type="ECO:0000256" key="1">
    <source>
        <dbReference type="SAM" id="Phobius"/>
    </source>
</evidence>
<evidence type="ECO:0000313" key="3">
    <source>
        <dbReference type="Proteomes" id="UP000259683"/>
    </source>
</evidence>
<proteinExistence type="predicted"/>
<evidence type="ECO:0000313" key="2">
    <source>
        <dbReference type="EMBL" id="AXQ69997.1"/>
    </source>
</evidence>